<sequence length="70" mass="7973">MERMETRLLGGHGSEFTVEMISPAELSRPLIMATSSTILILPWKKIVTVCYGKILSLCVVYCEFRHRLCL</sequence>
<reference evidence="1" key="1">
    <citation type="submission" date="2019-03" db="EMBL/GenBank/DDBJ databases">
        <title>WGS assembly of Setaria viridis.</title>
        <authorList>
            <person name="Huang P."/>
            <person name="Jenkins J."/>
            <person name="Grimwood J."/>
            <person name="Barry K."/>
            <person name="Healey A."/>
            <person name="Mamidi S."/>
            <person name="Sreedasyam A."/>
            <person name="Shu S."/>
            <person name="Feldman M."/>
            <person name="Wu J."/>
            <person name="Yu Y."/>
            <person name="Chen C."/>
            <person name="Johnson J."/>
            <person name="Rokhsar D."/>
            <person name="Baxter I."/>
            <person name="Schmutz J."/>
            <person name="Brutnell T."/>
            <person name="Kellogg E."/>
        </authorList>
    </citation>
    <scope>NUCLEOTIDE SEQUENCE [LARGE SCALE GENOMIC DNA]</scope>
</reference>
<dbReference type="AlphaFoldDB" id="A0A4U6T0I5"/>
<dbReference type="Gramene" id="TKV90196">
    <property type="protein sequence ID" value="TKV90196"/>
    <property type="gene ID" value="SEVIR_9G012750v2"/>
</dbReference>
<organism evidence="1 2">
    <name type="scientific">Setaria viridis</name>
    <name type="common">Green bristlegrass</name>
    <name type="synonym">Setaria italica subsp. viridis</name>
    <dbReference type="NCBI Taxonomy" id="4556"/>
    <lineage>
        <taxon>Eukaryota</taxon>
        <taxon>Viridiplantae</taxon>
        <taxon>Streptophyta</taxon>
        <taxon>Embryophyta</taxon>
        <taxon>Tracheophyta</taxon>
        <taxon>Spermatophyta</taxon>
        <taxon>Magnoliopsida</taxon>
        <taxon>Liliopsida</taxon>
        <taxon>Poales</taxon>
        <taxon>Poaceae</taxon>
        <taxon>PACMAD clade</taxon>
        <taxon>Panicoideae</taxon>
        <taxon>Panicodae</taxon>
        <taxon>Paniceae</taxon>
        <taxon>Cenchrinae</taxon>
        <taxon>Setaria</taxon>
    </lineage>
</organism>
<keyword evidence="2" id="KW-1185">Reference proteome</keyword>
<gene>
    <name evidence="1" type="ORF">SEVIR_9G012750v2</name>
</gene>
<dbReference type="EMBL" id="CM016560">
    <property type="protein sequence ID" value="TKV90196.1"/>
    <property type="molecule type" value="Genomic_DNA"/>
</dbReference>
<proteinExistence type="predicted"/>
<dbReference type="Proteomes" id="UP000298652">
    <property type="component" value="Chromosome 9"/>
</dbReference>
<evidence type="ECO:0000313" key="2">
    <source>
        <dbReference type="Proteomes" id="UP000298652"/>
    </source>
</evidence>
<name>A0A4U6T0I5_SETVI</name>
<accession>A0A4U6T0I5</accession>
<protein>
    <submittedName>
        <fullName evidence="1">Uncharacterized protein</fullName>
    </submittedName>
</protein>
<evidence type="ECO:0000313" key="1">
    <source>
        <dbReference type="EMBL" id="TKV90196.1"/>
    </source>
</evidence>